<reference evidence="13 14" key="1">
    <citation type="submission" date="2022-05" db="EMBL/GenBank/DDBJ databases">
        <authorList>
            <consortium name="Genoscope - CEA"/>
            <person name="William W."/>
        </authorList>
    </citation>
    <scope>NUCLEOTIDE SEQUENCE [LARGE SCALE GENOMIC DNA]</scope>
</reference>
<keyword evidence="4 11" id="KW-0812">Transmembrane</keyword>
<protein>
    <submittedName>
        <fullName evidence="13">Uncharacterized protein</fullName>
    </submittedName>
</protein>
<dbReference type="PANTHER" id="PTHR11690">
    <property type="entry name" value="AMILORIDE-SENSITIVE SODIUM CHANNEL-RELATED"/>
    <property type="match status" value="1"/>
</dbReference>
<evidence type="ECO:0000313" key="14">
    <source>
        <dbReference type="Proteomes" id="UP001159428"/>
    </source>
</evidence>
<evidence type="ECO:0000256" key="4">
    <source>
        <dbReference type="ARBA" id="ARBA00022692"/>
    </source>
</evidence>
<sequence length="728" mass="80864">MNASKTQPDGFVVLEMSGTAGLLRNGSKINGTAWNKINPECNDVSGEDASKMSAIRQLWNGFVENATLHGLSYVVTGKSRIRRILWAVFLLTAIAFFSYQSISMLKKYFSFPNTTKVSLKYDSMPDFPAVTICNFNKYRSSVVKNLTSLGLGGATYENVDFSTLTNLTQFLFDAGHQIKDTMHSCRWNGKQTCDYRNFTPVLTSMGLCHTFNSGKDGQSVLKVNEAGADSGLSLILNVQQYEYFGIQAISAGLKIRVHRQNTLPIVGRLGFSVGPGTSVFAGIRKKRVINLPKPYESNCYDGKMDAITDHTTYTISSCLSLCEARSFIKECGCRNVEMSGLNGTKPCKTKKELTCLLKAQATFQTLKKNQCDCPVPCGAISYEPYLSYAAFPSQGYLSRFFKAGENNTYWTAEKIKQTQQWLRQNFLELRVYFQDLNYQVIEETPAYELESLLEMSGTAGLLRNHSKINGTARNKINPECNDVSGEDASKMSAIRQLWNGFVENATLHGLSYVVTGKSRIRRILWAVFLLTAIAFFSYQSISMLKKYFSFPNTTKVSLKYDSMPDFPAVTICNFNKYRSSVVKNLPSLGLGGATYENVDFSTLTNLTQFLFDAGHQINDTMHSCLWNGKQTCDYRNFTPVLTSMGLCYTFNSGKDGQGVLKVNEAGADSGLSLILNVQQYEYFGIQAISAGLKIRVHRQNTLPIVGRLGFSVGPGTSVFAGIRKKKGL</sequence>
<dbReference type="EMBL" id="CALNXJ010000046">
    <property type="protein sequence ID" value="CAH3149479.1"/>
    <property type="molecule type" value="Genomic_DNA"/>
</dbReference>
<comment type="similarity">
    <text evidence="11">Belongs to the amiloride-sensitive sodium channel (TC 1.A.6) family.</text>
</comment>
<dbReference type="GO" id="GO:0015280">
    <property type="term" value="F:ligand-gated sodium channel activity"/>
    <property type="evidence" value="ECO:0007669"/>
    <property type="project" value="TreeGrafter"/>
</dbReference>
<dbReference type="Proteomes" id="UP001159428">
    <property type="component" value="Unassembled WGS sequence"/>
</dbReference>
<keyword evidence="9 11" id="KW-0739">Sodium transport</keyword>
<evidence type="ECO:0000256" key="9">
    <source>
        <dbReference type="ARBA" id="ARBA00023201"/>
    </source>
</evidence>
<evidence type="ECO:0000256" key="1">
    <source>
        <dbReference type="ARBA" id="ARBA00004141"/>
    </source>
</evidence>
<evidence type="ECO:0000256" key="7">
    <source>
        <dbReference type="ARBA" id="ARBA00023065"/>
    </source>
</evidence>
<evidence type="ECO:0000256" key="2">
    <source>
        <dbReference type="ARBA" id="ARBA00022448"/>
    </source>
</evidence>
<dbReference type="InterPro" id="IPR001873">
    <property type="entry name" value="ENaC"/>
</dbReference>
<evidence type="ECO:0000256" key="3">
    <source>
        <dbReference type="ARBA" id="ARBA00022461"/>
    </source>
</evidence>
<gene>
    <name evidence="13" type="ORF">PMEA_00024317</name>
</gene>
<comment type="subcellular location">
    <subcellularLocation>
        <location evidence="1">Membrane</location>
        <topology evidence="1">Multi-pass membrane protein</topology>
    </subcellularLocation>
</comment>
<comment type="caution">
    <text evidence="13">The sequence shown here is derived from an EMBL/GenBank/DDBJ whole genome shotgun (WGS) entry which is preliminary data.</text>
</comment>
<dbReference type="Gene3D" id="2.60.470.10">
    <property type="entry name" value="Acid-sensing ion channels like domains"/>
    <property type="match status" value="3"/>
</dbReference>
<keyword evidence="8 12" id="KW-0472">Membrane</keyword>
<proteinExistence type="inferred from homology"/>
<keyword evidence="7 11" id="KW-0406">Ion transport</keyword>
<keyword evidence="5 12" id="KW-1133">Transmembrane helix</keyword>
<keyword evidence="14" id="KW-1185">Reference proteome</keyword>
<dbReference type="PRINTS" id="PR01078">
    <property type="entry name" value="AMINACHANNEL"/>
</dbReference>
<evidence type="ECO:0000256" key="6">
    <source>
        <dbReference type="ARBA" id="ARBA00023053"/>
    </source>
</evidence>
<keyword evidence="2 11" id="KW-0813">Transport</keyword>
<evidence type="ECO:0000256" key="8">
    <source>
        <dbReference type="ARBA" id="ARBA00023136"/>
    </source>
</evidence>
<dbReference type="Pfam" id="PF00858">
    <property type="entry name" value="ASC"/>
    <property type="match status" value="2"/>
</dbReference>
<name>A0AAU9XJE3_9CNID</name>
<evidence type="ECO:0000256" key="10">
    <source>
        <dbReference type="ARBA" id="ARBA00023303"/>
    </source>
</evidence>
<feature type="transmembrane region" description="Helical" evidence="12">
    <location>
        <begin position="84"/>
        <end position="102"/>
    </location>
</feature>
<dbReference type="AlphaFoldDB" id="A0AAU9XJE3"/>
<keyword evidence="3 11" id="KW-0894">Sodium channel</keyword>
<evidence type="ECO:0000256" key="11">
    <source>
        <dbReference type="RuleBase" id="RU000679"/>
    </source>
</evidence>
<keyword evidence="6" id="KW-0915">Sodium</keyword>
<dbReference type="GO" id="GO:0005886">
    <property type="term" value="C:plasma membrane"/>
    <property type="evidence" value="ECO:0007669"/>
    <property type="project" value="TreeGrafter"/>
</dbReference>
<evidence type="ECO:0000256" key="5">
    <source>
        <dbReference type="ARBA" id="ARBA00022989"/>
    </source>
</evidence>
<evidence type="ECO:0000256" key="12">
    <source>
        <dbReference type="SAM" id="Phobius"/>
    </source>
</evidence>
<keyword evidence="10 11" id="KW-0407">Ion channel</keyword>
<evidence type="ECO:0000313" key="13">
    <source>
        <dbReference type="EMBL" id="CAH3149479.1"/>
    </source>
</evidence>
<organism evidence="13 14">
    <name type="scientific">Pocillopora meandrina</name>
    <dbReference type="NCBI Taxonomy" id="46732"/>
    <lineage>
        <taxon>Eukaryota</taxon>
        <taxon>Metazoa</taxon>
        <taxon>Cnidaria</taxon>
        <taxon>Anthozoa</taxon>
        <taxon>Hexacorallia</taxon>
        <taxon>Scleractinia</taxon>
        <taxon>Astrocoeniina</taxon>
        <taxon>Pocilloporidae</taxon>
        <taxon>Pocillopora</taxon>
    </lineage>
</organism>
<accession>A0AAU9XJE3</accession>